<dbReference type="EMBL" id="LT906435">
    <property type="protein sequence ID" value="SNU90043.1"/>
    <property type="molecule type" value="Genomic_DNA"/>
</dbReference>
<sequence>MQNRRPDLSGAAVSLYRDDGKRTRAVDQNSNVADNVAERASPMATTVWLTLDG</sequence>
<proteinExistence type="predicted"/>
<gene>
    <name evidence="1" type="ORF">SAMEA4530655_04841</name>
</gene>
<name>A0A239SZN1_9BURK</name>
<organism evidence="1 2">
    <name type="scientific">Pandoraea sputorum</name>
    <dbReference type="NCBI Taxonomy" id="93222"/>
    <lineage>
        <taxon>Bacteria</taxon>
        <taxon>Pseudomonadati</taxon>
        <taxon>Pseudomonadota</taxon>
        <taxon>Betaproteobacteria</taxon>
        <taxon>Burkholderiales</taxon>
        <taxon>Burkholderiaceae</taxon>
        <taxon>Pandoraea</taxon>
    </lineage>
</organism>
<keyword evidence="2" id="KW-1185">Reference proteome</keyword>
<dbReference type="Proteomes" id="UP000215126">
    <property type="component" value="Chromosome 1"/>
</dbReference>
<reference evidence="1 2" key="1">
    <citation type="submission" date="2017-06" db="EMBL/GenBank/DDBJ databases">
        <authorList>
            <consortium name="Pathogen Informatics"/>
        </authorList>
    </citation>
    <scope>NUCLEOTIDE SEQUENCE [LARGE SCALE GENOMIC DNA]</scope>
    <source>
        <strain evidence="1 2">NCTC13161</strain>
    </source>
</reference>
<evidence type="ECO:0000313" key="2">
    <source>
        <dbReference type="Proteomes" id="UP000215126"/>
    </source>
</evidence>
<accession>A0A239SZN1</accession>
<protein>
    <submittedName>
        <fullName evidence="1">Uncharacterized protein</fullName>
    </submittedName>
</protein>
<dbReference type="AlphaFoldDB" id="A0A239SZN1"/>
<evidence type="ECO:0000313" key="1">
    <source>
        <dbReference type="EMBL" id="SNU90043.1"/>
    </source>
</evidence>